<dbReference type="InterPro" id="IPR001509">
    <property type="entry name" value="Epimerase_deHydtase"/>
</dbReference>
<evidence type="ECO:0000313" key="3">
    <source>
        <dbReference type="Proteomes" id="UP000234473"/>
    </source>
</evidence>
<name>A0A2N5ALV1_KLEVA</name>
<dbReference type="Gene3D" id="3.40.50.720">
    <property type="entry name" value="NAD(P)-binding Rossmann-like Domain"/>
    <property type="match status" value="1"/>
</dbReference>
<reference evidence="2 3" key="2">
    <citation type="submission" date="2018-01" db="EMBL/GenBank/DDBJ databases">
        <title>Genomic study of Klebsiella pneumoniae.</title>
        <authorList>
            <person name="Yang Y."/>
            <person name="Bicalho R."/>
        </authorList>
    </citation>
    <scope>NUCLEOTIDE SEQUENCE [LARGE SCALE GENOMIC DNA]</scope>
    <source>
        <strain evidence="2 3">A5</strain>
    </source>
</reference>
<comment type="caution">
    <text evidence="2">The sequence shown here is derived from an EMBL/GenBank/DDBJ whole genome shotgun (WGS) entry which is preliminary data.</text>
</comment>
<protein>
    <submittedName>
        <fullName evidence="2">Epimerase</fullName>
    </submittedName>
</protein>
<dbReference type="PANTHER" id="PTHR11092:SF0">
    <property type="entry name" value="EPIMERASE FAMILY PROTEIN SDR39U1"/>
    <property type="match status" value="1"/>
</dbReference>
<dbReference type="EMBL" id="PICB01000086">
    <property type="protein sequence ID" value="PLP48515.1"/>
    <property type="molecule type" value="Genomic_DNA"/>
</dbReference>
<gene>
    <name evidence="2" type="ORF">CWM98_03310</name>
</gene>
<evidence type="ECO:0000259" key="1">
    <source>
        <dbReference type="Pfam" id="PF01370"/>
    </source>
</evidence>
<feature type="domain" description="NAD-dependent epimerase/dehydratase" evidence="1">
    <location>
        <begin position="3"/>
        <end position="104"/>
    </location>
</feature>
<feature type="non-terminal residue" evidence="2">
    <location>
        <position position="111"/>
    </location>
</feature>
<accession>A0A2N5ALV1</accession>
<sequence>MKILLTGGTGLIGRHLIPRLLELGHSVTVSTRHPDSARARLDPRVTLWRDFEGHHHLNDFDAVINLAGEPIADKRWTAEQKQRLCHSRWDLTQRLVGLIHASDTPPSVLIS</sequence>
<reference evidence="2 3" key="1">
    <citation type="submission" date="2017-11" db="EMBL/GenBank/DDBJ databases">
        <authorList>
            <person name="Han C.G."/>
        </authorList>
    </citation>
    <scope>NUCLEOTIDE SEQUENCE [LARGE SCALE GENOMIC DNA]</scope>
    <source>
        <strain evidence="2 3">A5</strain>
    </source>
</reference>
<dbReference type="AlphaFoldDB" id="A0A2N5ALV1"/>
<proteinExistence type="predicted"/>
<dbReference type="SUPFAM" id="SSF51735">
    <property type="entry name" value="NAD(P)-binding Rossmann-fold domains"/>
    <property type="match status" value="1"/>
</dbReference>
<dbReference type="Pfam" id="PF01370">
    <property type="entry name" value="Epimerase"/>
    <property type="match status" value="1"/>
</dbReference>
<dbReference type="PANTHER" id="PTHR11092">
    <property type="entry name" value="SUGAR NUCLEOTIDE EPIMERASE RELATED"/>
    <property type="match status" value="1"/>
</dbReference>
<organism evidence="2 3">
    <name type="scientific">Klebsiella variicola</name>
    <dbReference type="NCBI Taxonomy" id="244366"/>
    <lineage>
        <taxon>Bacteria</taxon>
        <taxon>Pseudomonadati</taxon>
        <taxon>Pseudomonadota</taxon>
        <taxon>Gammaproteobacteria</taxon>
        <taxon>Enterobacterales</taxon>
        <taxon>Enterobacteriaceae</taxon>
        <taxon>Klebsiella/Raoultella group</taxon>
        <taxon>Klebsiella</taxon>
        <taxon>Klebsiella pneumoniae complex</taxon>
    </lineage>
</organism>
<dbReference type="InterPro" id="IPR036291">
    <property type="entry name" value="NAD(P)-bd_dom_sf"/>
</dbReference>
<evidence type="ECO:0000313" key="2">
    <source>
        <dbReference type="EMBL" id="PLP48515.1"/>
    </source>
</evidence>
<dbReference type="Proteomes" id="UP000234473">
    <property type="component" value="Unassembled WGS sequence"/>
</dbReference>